<evidence type="ECO:0000256" key="1">
    <source>
        <dbReference type="SAM" id="Phobius"/>
    </source>
</evidence>
<accession>A0A0A9EFG8</accession>
<reference evidence="2" key="1">
    <citation type="submission" date="2014-09" db="EMBL/GenBank/DDBJ databases">
        <authorList>
            <person name="Magalhaes I.L.F."/>
            <person name="Oliveira U."/>
            <person name="Santos F.R."/>
            <person name="Vidigal T.H.D.A."/>
            <person name="Brescovit A.D."/>
            <person name="Santos A.J."/>
        </authorList>
    </citation>
    <scope>NUCLEOTIDE SEQUENCE</scope>
    <source>
        <tissue evidence="2">Shoot tissue taken approximately 20 cm above the soil surface</tissue>
    </source>
</reference>
<organism evidence="2">
    <name type="scientific">Arundo donax</name>
    <name type="common">Giant reed</name>
    <name type="synonym">Donax arundinaceus</name>
    <dbReference type="NCBI Taxonomy" id="35708"/>
    <lineage>
        <taxon>Eukaryota</taxon>
        <taxon>Viridiplantae</taxon>
        <taxon>Streptophyta</taxon>
        <taxon>Embryophyta</taxon>
        <taxon>Tracheophyta</taxon>
        <taxon>Spermatophyta</taxon>
        <taxon>Magnoliopsida</taxon>
        <taxon>Liliopsida</taxon>
        <taxon>Poales</taxon>
        <taxon>Poaceae</taxon>
        <taxon>PACMAD clade</taxon>
        <taxon>Arundinoideae</taxon>
        <taxon>Arundineae</taxon>
        <taxon>Arundo</taxon>
    </lineage>
</organism>
<reference evidence="2" key="2">
    <citation type="journal article" date="2015" name="Data Brief">
        <title>Shoot transcriptome of the giant reed, Arundo donax.</title>
        <authorList>
            <person name="Barrero R.A."/>
            <person name="Guerrero F.D."/>
            <person name="Moolhuijzen P."/>
            <person name="Goolsby J.A."/>
            <person name="Tidwell J."/>
            <person name="Bellgard S.E."/>
            <person name="Bellgard M.I."/>
        </authorList>
    </citation>
    <scope>NUCLEOTIDE SEQUENCE</scope>
    <source>
        <tissue evidence="2">Shoot tissue taken approximately 20 cm above the soil surface</tissue>
    </source>
</reference>
<dbReference type="EMBL" id="GBRH01203113">
    <property type="protein sequence ID" value="JAD94782.1"/>
    <property type="molecule type" value="Transcribed_RNA"/>
</dbReference>
<feature type="transmembrane region" description="Helical" evidence="1">
    <location>
        <begin position="68"/>
        <end position="89"/>
    </location>
</feature>
<keyword evidence="1" id="KW-0812">Transmembrane</keyword>
<keyword evidence="1" id="KW-0472">Membrane</keyword>
<name>A0A0A9EFG8_ARUDO</name>
<feature type="transmembrane region" description="Helical" evidence="1">
    <location>
        <begin position="168"/>
        <end position="189"/>
    </location>
</feature>
<proteinExistence type="predicted"/>
<evidence type="ECO:0008006" key="3">
    <source>
        <dbReference type="Google" id="ProtNLM"/>
    </source>
</evidence>
<keyword evidence="1" id="KW-1133">Transmembrane helix</keyword>
<dbReference type="AlphaFoldDB" id="A0A0A9EFG8"/>
<evidence type="ECO:0000313" key="2">
    <source>
        <dbReference type="EMBL" id="JAD94782.1"/>
    </source>
</evidence>
<sequence length="210" mass="23961">MPVIPRHDPQESLPRLLKPLHRGALHVGLWCRLPRRRSAGAGIASSACASLARRPPQALAPLGWVRCLWRRLGLTFIMAALAPFAFLLLRCRLGRNTAGAVLRTRLLLLHTRRLRLASFVLRWRSALAAGEEQAHDGHETVPPATGRLVFGSLLRRCRILLLLMYRGGFFRGSGTAFLLLLLLLLRWWWRRGLFLTFSRRRRALRQRCLS</sequence>
<protein>
    <recommendedName>
        <fullName evidence="3">Transmembrane protein</fullName>
    </recommendedName>
</protein>